<dbReference type="PANTHER" id="PTHR30069:SF41">
    <property type="entry name" value="HEME_HEMOPEXIN UTILIZATION PROTEIN C"/>
    <property type="match status" value="1"/>
</dbReference>
<evidence type="ECO:0000259" key="6">
    <source>
        <dbReference type="Pfam" id="PF07715"/>
    </source>
</evidence>
<comment type="subcellular location">
    <subcellularLocation>
        <location evidence="2">Cell outer membrane</location>
        <topology evidence="2">Multi-pass membrane protein</topology>
    </subcellularLocation>
</comment>
<dbReference type="CDD" id="cd01347">
    <property type="entry name" value="ligand_gated_channel"/>
    <property type="match status" value="1"/>
</dbReference>
<evidence type="ECO:0000256" key="1">
    <source>
        <dbReference type="ARBA" id="ARBA00009810"/>
    </source>
</evidence>
<reference evidence="7 8" key="1">
    <citation type="submission" date="2021-04" db="EMBL/GenBank/DDBJ databases">
        <authorList>
            <person name="Pira H."/>
            <person name="Risdian C."/>
            <person name="Wink J."/>
        </authorList>
    </citation>
    <scope>NUCLEOTIDE SEQUENCE [LARGE SCALE GENOMIC DNA]</scope>
    <source>
        <strain evidence="7 8">WH131</strain>
    </source>
</reference>
<dbReference type="Pfam" id="PF07715">
    <property type="entry name" value="Plug"/>
    <property type="match status" value="1"/>
</dbReference>
<feature type="domain" description="TonB-dependent receptor-like beta-barrel" evidence="5">
    <location>
        <begin position="251"/>
        <end position="690"/>
    </location>
</feature>
<keyword evidence="2" id="KW-0812">Transmembrane</keyword>
<protein>
    <submittedName>
        <fullName evidence="7">TonB-dependent receptor</fullName>
    </submittedName>
</protein>
<dbReference type="EMBL" id="JAGSPB010000002">
    <property type="protein sequence ID" value="MBV7266280.1"/>
    <property type="molecule type" value="Genomic_DNA"/>
</dbReference>
<keyword evidence="4" id="KW-0732">Signal</keyword>
<comment type="caution">
    <text evidence="7">The sequence shown here is derived from an EMBL/GenBank/DDBJ whole genome shotgun (WGS) entry which is preliminary data.</text>
</comment>
<dbReference type="PANTHER" id="PTHR30069">
    <property type="entry name" value="TONB-DEPENDENT OUTER MEMBRANE RECEPTOR"/>
    <property type="match status" value="1"/>
</dbReference>
<comment type="similarity">
    <text evidence="1 2 3">Belongs to the TonB-dependent receptor family.</text>
</comment>
<keyword evidence="2" id="KW-0998">Cell outer membrane</keyword>
<evidence type="ECO:0000313" key="7">
    <source>
        <dbReference type="EMBL" id="MBV7266280.1"/>
    </source>
</evidence>
<evidence type="ECO:0000313" key="8">
    <source>
        <dbReference type="Proteomes" id="UP000699975"/>
    </source>
</evidence>
<dbReference type="PROSITE" id="PS52016">
    <property type="entry name" value="TONB_DEPENDENT_REC_3"/>
    <property type="match status" value="1"/>
</dbReference>
<evidence type="ECO:0000259" key="5">
    <source>
        <dbReference type="Pfam" id="PF00593"/>
    </source>
</evidence>
<feature type="chain" id="PRO_5045050021" evidence="4">
    <location>
        <begin position="27"/>
        <end position="719"/>
    </location>
</feature>
<dbReference type="NCBIfam" id="TIGR01785">
    <property type="entry name" value="TonB-hemin"/>
    <property type="match status" value="1"/>
</dbReference>
<name>A0ABS6SMR8_9SPHN</name>
<keyword evidence="2 3" id="KW-0472">Membrane</keyword>
<dbReference type="InterPro" id="IPR039426">
    <property type="entry name" value="TonB-dep_rcpt-like"/>
</dbReference>
<gene>
    <name evidence="7" type="ORF">KCG45_08825</name>
</gene>
<evidence type="ECO:0000256" key="3">
    <source>
        <dbReference type="RuleBase" id="RU003357"/>
    </source>
</evidence>
<keyword evidence="8" id="KW-1185">Reference proteome</keyword>
<organism evidence="7 8">
    <name type="scientific">Erythrobacter ani</name>
    <dbReference type="NCBI Taxonomy" id="2827235"/>
    <lineage>
        <taxon>Bacteria</taxon>
        <taxon>Pseudomonadati</taxon>
        <taxon>Pseudomonadota</taxon>
        <taxon>Alphaproteobacteria</taxon>
        <taxon>Sphingomonadales</taxon>
        <taxon>Erythrobacteraceae</taxon>
        <taxon>Erythrobacter/Porphyrobacter group</taxon>
        <taxon>Erythrobacter</taxon>
    </lineage>
</organism>
<evidence type="ECO:0000256" key="4">
    <source>
        <dbReference type="SAM" id="SignalP"/>
    </source>
</evidence>
<dbReference type="Proteomes" id="UP000699975">
    <property type="component" value="Unassembled WGS sequence"/>
</dbReference>
<evidence type="ECO:0000256" key="2">
    <source>
        <dbReference type="PROSITE-ProRule" id="PRU01360"/>
    </source>
</evidence>
<keyword evidence="7" id="KW-0675">Receptor</keyword>
<keyword evidence="3" id="KW-0798">TonB box</keyword>
<proteinExistence type="inferred from homology"/>
<feature type="signal peptide" evidence="4">
    <location>
        <begin position="1"/>
        <end position="26"/>
    </location>
</feature>
<accession>A0ABS6SMR8</accession>
<keyword evidence="2" id="KW-0813">Transport</keyword>
<feature type="domain" description="TonB-dependent receptor plug" evidence="6">
    <location>
        <begin position="55"/>
        <end position="157"/>
    </location>
</feature>
<dbReference type="InterPro" id="IPR000531">
    <property type="entry name" value="Beta-barrel_TonB"/>
</dbReference>
<sequence>MLSQPLKITAVLSYSALALNPAVALASEDGETGADAESSKEITVVATRNATSSFDFPGQVTVIDRDRIDDFNASTLQDVFAAIPGTTFDSGPRRTGDVPSIRGLSGNAILIFQDGARQSFVSGHDGRFFIDPELVQTIEVVRGPSSALYGSGALGGVIATRTITASDMLNDDERFGVRLTSGYQSVNDEFRVGGTVAGQSSNKVWDALGHVTYRESGNIELGNDALLPADDAITSSLLKLTVRPTSSLGITGSYSRFELGSTDPQNPQGANVAGPDNDLVFRDARNDTAQLGLNWNPVSPAIDLNIVGYYSRNAVEEDEVDDPRITDREVETLGILVDNRSRFSFSDASSLTLTYGGEYYRDEQRGLDTATDDATRGGVPDAKTDFVGLFVQAEFELEQPLGLPGNLSVIPGIRWDSFESSAEDESFGIDDEEFSPKIGASYKPIPEVLVFGNYALGFRAPSFNEAFADGTHFVIPNLTAPPGPRGPVFVSNLFIGNPNLQAEESESWEIGAGLDFGDVIGRGDRLWIKGSYYNSDVDNLIGLDVNTPAGCFVASPFVPPCGSGAAFGNTSQNVNITTAEIDGIEVEFGYESDVFYARGHFSTIDGIDADSGEFLEGFLQPNVLFVDLGARLGKTGLRLGSRITYAADFDEVNEPQDVRDGYFVSDIYLIYEPDSGPLRDFRVDLGVDNVGDADFEVVNAGVSQPGRNVKAAITWSRGF</sequence>
<dbReference type="Pfam" id="PF00593">
    <property type="entry name" value="TonB_dep_Rec_b-barrel"/>
    <property type="match status" value="1"/>
</dbReference>
<dbReference type="InterPro" id="IPR012910">
    <property type="entry name" value="Plug_dom"/>
</dbReference>
<keyword evidence="2" id="KW-1134">Transmembrane beta strand</keyword>
<dbReference type="InterPro" id="IPR011276">
    <property type="entry name" value="TonB_haem/Hb_rcpt"/>
</dbReference>
<dbReference type="RefSeq" id="WP_218316898.1">
    <property type="nucleotide sequence ID" value="NZ_JAGSPB010000002.1"/>
</dbReference>